<feature type="domain" description="G-protein coupled receptors family 1 profile" evidence="16">
    <location>
        <begin position="1"/>
        <end position="274"/>
    </location>
</feature>
<dbReference type="PROSITE" id="PS00086">
    <property type="entry name" value="CYTOCHROME_P450"/>
    <property type="match status" value="1"/>
</dbReference>
<organism evidence="17 18">
    <name type="scientific">Blomia tropicalis</name>
    <name type="common">Mite</name>
    <dbReference type="NCBI Taxonomy" id="40697"/>
    <lineage>
        <taxon>Eukaryota</taxon>
        <taxon>Metazoa</taxon>
        <taxon>Ecdysozoa</taxon>
        <taxon>Arthropoda</taxon>
        <taxon>Chelicerata</taxon>
        <taxon>Arachnida</taxon>
        <taxon>Acari</taxon>
        <taxon>Acariformes</taxon>
        <taxon>Sarcoptiformes</taxon>
        <taxon>Astigmata</taxon>
        <taxon>Glycyphagoidea</taxon>
        <taxon>Echimyopodidae</taxon>
        <taxon>Blomia</taxon>
    </lineage>
</organism>
<dbReference type="InterPro" id="IPR017452">
    <property type="entry name" value="GPCR_Rhodpsn_7TM"/>
</dbReference>
<dbReference type="InterPro" id="IPR002403">
    <property type="entry name" value="Cyt_P450_E_grp-IV"/>
</dbReference>
<dbReference type="InterPro" id="IPR017972">
    <property type="entry name" value="Cyt_P450_CS"/>
</dbReference>
<feature type="region of interest" description="Disordered" evidence="14">
    <location>
        <begin position="363"/>
        <end position="389"/>
    </location>
</feature>
<dbReference type="AlphaFoldDB" id="A0A9Q0MGE9"/>
<keyword evidence="4 13" id="KW-0349">Heme</keyword>
<dbReference type="Proteomes" id="UP001142055">
    <property type="component" value="Chromosome 1"/>
</dbReference>
<feature type="compositionally biased region" description="Low complexity" evidence="14">
    <location>
        <begin position="134"/>
        <end position="148"/>
    </location>
</feature>
<reference evidence="17" key="1">
    <citation type="submission" date="2022-12" db="EMBL/GenBank/DDBJ databases">
        <title>Genome assemblies of Blomia tropicalis.</title>
        <authorList>
            <person name="Cui Y."/>
        </authorList>
    </citation>
    <scope>NUCLEOTIDE SEQUENCE</scope>
    <source>
        <tissue evidence="17">Adult mites</tissue>
    </source>
</reference>
<keyword evidence="10" id="KW-0503">Monooxygenase</keyword>
<dbReference type="SUPFAM" id="SSF81321">
    <property type="entry name" value="Family A G protein-coupled receptor-like"/>
    <property type="match status" value="1"/>
</dbReference>
<dbReference type="InterPro" id="IPR050705">
    <property type="entry name" value="Cytochrome_P450_3A"/>
</dbReference>
<dbReference type="Gene3D" id="1.20.1070.10">
    <property type="entry name" value="Rhodopsin 7-helix transmembrane proteins"/>
    <property type="match status" value="1"/>
</dbReference>
<gene>
    <name evidence="17" type="ORF">RDWZM_002467</name>
</gene>
<dbReference type="InterPro" id="IPR036396">
    <property type="entry name" value="Cyt_P450_sf"/>
</dbReference>
<dbReference type="GO" id="GO:0008395">
    <property type="term" value="F:steroid hydroxylase activity"/>
    <property type="evidence" value="ECO:0007669"/>
    <property type="project" value="TreeGrafter"/>
</dbReference>
<comment type="similarity">
    <text evidence="3">Belongs to the cytochrome P450 family.</text>
</comment>
<evidence type="ECO:0000256" key="15">
    <source>
        <dbReference type="SAM" id="Phobius"/>
    </source>
</evidence>
<dbReference type="PANTHER" id="PTHR24302:SF15">
    <property type="entry name" value="FATTY-ACID PEROXYGENASE"/>
    <property type="match status" value="1"/>
</dbReference>
<keyword evidence="9 13" id="KW-0408">Iron</keyword>
<dbReference type="GO" id="GO:0016705">
    <property type="term" value="F:oxidoreductase activity, acting on paired donors, with incorporation or reduction of molecular oxygen"/>
    <property type="evidence" value="ECO:0007669"/>
    <property type="project" value="InterPro"/>
</dbReference>
<dbReference type="GO" id="GO:0005789">
    <property type="term" value="C:endoplasmic reticulum membrane"/>
    <property type="evidence" value="ECO:0007669"/>
    <property type="project" value="UniProtKB-SubCell"/>
</dbReference>
<dbReference type="PROSITE" id="PS50262">
    <property type="entry name" value="G_PROTEIN_RECEP_F1_2"/>
    <property type="match status" value="1"/>
</dbReference>
<keyword evidence="18" id="KW-1185">Reference proteome</keyword>
<dbReference type="PANTHER" id="PTHR24302">
    <property type="entry name" value="CYTOCHROME P450 FAMILY 3"/>
    <property type="match status" value="1"/>
</dbReference>
<comment type="function">
    <text evidence="12">Cytochromes P450 are a group of heme-thiolate monooxygenases. They oxidize a variety of structurally unrelated compounds, including steroids, fatty acids, and xenobiotics.</text>
</comment>
<dbReference type="GO" id="GO:0020037">
    <property type="term" value="F:heme binding"/>
    <property type="evidence" value="ECO:0007669"/>
    <property type="project" value="InterPro"/>
</dbReference>
<dbReference type="SUPFAM" id="SSF48264">
    <property type="entry name" value="Cytochrome P450"/>
    <property type="match status" value="1"/>
</dbReference>
<dbReference type="PRINTS" id="PR00465">
    <property type="entry name" value="EP450IV"/>
</dbReference>
<dbReference type="CDD" id="cd11055">
    <property type="entry name" value="CYP3A-like"/>
    <property type="match status" value="1"/>
</dbReference>
<keyword evidence="6 13" id="KW-0479">Metal-binding</keyword>
<comment type="subcellular location">
    <subcellularLocation>
        <location evidence="2">Membrane</location>
    </subcellularLocation>
</comment>
<feature type="transmembrane region" description="Helical" evidence="15">
    <location>
        <begin position="213"/>
        <end position="237"/>
    </location>
</feature>
<feature type="transmembrane region" description="Helical" evidence="15">
    <location>
        <begin position="257"/>
        <end position="277"/>
    </location>
</feature>
<evidence type="ECO:0000256" key="9">
    <source>
        <dbReference type="ARBA" id="ARBA00023004"/>
    </source>
</evidence>
<dbReference type="PRINTS" id="PR00385">
    <property type="entry name" value="P450"/>
</dbReference>
<evidence type="ECO:0000256" key="2">
    <source>
        <dbReference type="ARBA" id="ARBA00004370"/>
    </source>
</evidence>
<feature type="transmembrane region" description="Helical" evidence="15">
    <location>
        <begin position="597"/>
        <end position="616"/>
    </location>
</feature>
<feature type="region of interest" description="Disordered" evidence="14">
    <location>
        <begin position="124"/>
        <end position="152"/>
    </location>
</feature>
<evidence type="ECO:0000256" key="3">
    <source>
        <dbReference type="ARBA" id="ARBA00010617"/>
    </source>
</evidence>
<evidence type="ECO:0000313" key="18">
    <source>
        <dbReference type="Proteomes" id="UP001142055"/>
    </source>
</evidence>
<dbReference type="Pfam" id="PF00067">
    <property type="entry name" value="p450"/>
    <property type="match status" value="2"/>
</dbReference>
<evidence type="ECO:0000256" key="7">
    <source>
        <dbReference type="ARBA" id="ARBA00022989"/>
    </source>
</evidence>
<evidence type="ECO:0000256" key="1">
    <source>
        <dbReference type="ARBA" id="ARBA00003690"/>
    </source>
</evidence>
<comment type="caution">
    <text evidence="17">The sequence shown here is derived from an EMBL/GenBank/DDBJ whole genome shotgun (WGS) entry which is preliminary data.</text>
</comment>
<comment type="cofactor">
    <cofactor evidence="13">
        <name>heme</name>
        <dbReference type="ChEBI" id="CHEBI:30413"/>
    </cofactor>
</comment>
<keyword evidence="11 15" id="KW-0472">Membrane</keyword>
<evidence type="ECO:0000256" key="5">
    <source>
        <dbReference type="ARBA" id="ARBA00022692"/>
    </source>
</evidence>
<comment type="function">
    <text evidence="1">May be involved in the metabolism of insect hormones and in the breakdown of synthetic insecticides.</text>
</comment>
<keyword evidence="8" id="KW-0560">Oxidoreductase</keyword>
<feature type="compositionally biased region" description="Polar residues" evidence="14">
    <location>
        <begin position="363"/>
        <end position="372"/>
    </location>
</feature>
<evidence type="ECO:0000256" key="13">
    <source>
        <dbReference type="PIRSR" id="PIRSR602403-1"/>
    </source>
</evidence>
<feature type="binding site" description="axial binding residue" evidence="13">
    <location>
        <position position="871"/>
    </location>
    <ligand>
        <name>heme</name>
        <dbReference type="ChEBI" id="CHEBI:30413"/>
    </ligand>
    <ligandPart>
        <name>Fe</name>
        <dbReference type="ChEBI" id="CHEBI:18248"/>
    </ligandPart>
</feature>
<evidence type="ECO:0000256" key="6">
    <source>
        <dbReference type="ARBA" id="ARBA00022723"/>
    </source>
</evidence>
<evidence type="ECO:0000256" key="10">
    <source>
        <dbReference type="ARBA" id="ARBA00023033"/>
    </source>
</evidence>
<dbReference type="GO" id="GO:0005506">
    <property type="term" value="F:iron ion binding"/>
    <property type="evidence" value="ECO:0007669"/>
    <property type="project" value="InterPro"/>
</dbReference>
<sequence length="927" mass="105096">MAIVHQASRFCDRIFLTVRFIRNDKVIEGCEFLTAAWVDRYIGENVYYMFYYGFRIVFVHIGPCVCLVLLNVLLFRALHRTKQTRERLFAPIHESGYLHTSKTSLPCSNSLMSNHNEQQQDRQLNGVGVGGFGSQQQSRPSTGGSSSDSSHRILTLPIGNQDHTFTLEYVQPSRVNSIATSTAVAMTTTAATTMTTTATSVTATRRDSNSTTFMLIVIVSVFLSLEIPLTLTTILHVLQSTFQIIWIDYNTLNTTTFVTNFFIILSHPINFAIYCGMSRQFRQTFSKLFIHGLLRIRRRSKRDQTLLKEEQRAGMNLPQGMGTGIDGGRTTTNLITGASSSTFGVTSKSCTFSVTIVDHSTNNQQANMNVNDQQKEKDTNGQSSSSFAIISPPQQQTTVNNDCILETEFCCSKGENYWKKRGLDGEEPLSLIGTLLSMLTPLPILQQKLVTKYGKFFGGYRRGKPVMYIVDPNVIKRILVQDFHLFRNRIYENIGSKATSAGLVFLRDEQWKRVRSILTPMFTSSKLRRMESKMSYCTRSLLNILEQQLGNDNETIITVRNMMGNFTMDVIAQCAFATDTNAHVDPNNQFVRNARQLFSVPIWKILLFSILPAPLIRKLRELSVPGFRSGSSDFFQDFCKHMIEQRTKETIANGSRHHDMLQLLINAQLNQNDSNNKATIFEQQDLLEAHHVNSTVEEMKAEERELGSIIGTKSLSEEEVIAQSLIFLLAGYETTASAMSYCLFELAVQSDVQSRLYKEVQDAKERDPKLCYETIQSLPFLDAVLTETLRKYPPALFVDRECTSEQGYYIPECNYKLSKGDGLQFPVYAIHHCPEFYPEPDQFNPDRFMGDNRNLIQPYTYLPFGGGPRNCIGMRFALVEAKIGLANLIDRFELFQSKRTPNQLKITVGTVLLKTEPIYVGIRRRQV</sequence>
<evidence type="ECO:0000256" key="4">
    <source>
        <dbReference type="ARBA" id="ARBA00022617"/>
    </source>
</evidence>
<keyword evidence="5 15" id="KW-0812">Transmembrane</keyword>
<dbReference type="EMBL" id="JAPWDV010000001">
    <property type="protein sequence ID" value="KAJ6223922.1"/>
    <property type="molecule type" value="Genomic_DNA"/>
</dbReference>
<name>A0A9Q0MGE9_BLOTA</name>
<protein>
    <recommendedName>
        <fullName evidence="16">G-protein coupled receptors family 1 profile domain-containing protein</fullName>
    </recommendedName>
</protein>
<dbReference type="InterPro" id="IPR001128">
    <property type="entry name" value="Cyt_P450"/>
</dbReference>
<keyword evidence="7 15" id="KW-1133">Transmembrane helix</keyword>
<dbReference type="Gene3D" id="1.10.630.10">
    <property type="entry name" value="Cytochrome P450"/>
    <property type="match status" value="1"/>
</dbReference>
<evidence type="ECO:0000256" key="8">
    <source>
        <dbReference type="ARBA" id="ARBA00023002"/>
    </source>
</evidence>
<evidence type="ECO:0000259" key="16">
    <source>
        <dbReference type="PROSITE" id="PS50262"/>
    </source>
</evidence>
<evidence type="ECO:0000256" key="12">
    <source>
        <dbReference type="ARBA" id="ARBA00043906"/>
    </source>
</evidence>
<evidence type="ECO:0000256" key="11">
    <source>
        <dbReference type="ARBA" id="ARBA00023136"/>
    </source>
</evidence>
<proteinExistence type="inferred from homology"/>
<evidence type="ECO:0000256" key="14">
    <source>
        <dbReference type="SAM" id="MobiDB-lite"/>
    </source>
</evidence>
<feature type="compositionally biased region" description="Polar residues" evidence="14">
    <location>
        <begin position="380"/>
        <end position="389"/>
    </location>
</feature>
<feature type="transmembrane region" description="Helical" evidence="15">
    <location>
        <begin position="49"/>
        <end position="75"/>
    </location>
</feature>
<evidence type="ECO:0000313" key="17">
    <source>
        <dbReference type="EMBL" id="KAJ6223922.1"/>
    </source>
</evidence>
<accession>A0A9Q0MGE9</accession>